<evidence type="ECO:0000256" key="1">
    <source>
        <dbReference type="SAM" id="MobiDB-lite"/>
    </source>
</evidence>
<sequence length="121" mass="13213">MAFKHNPPAKNTRYQRNQAFLTPTERAPLDCTPSVNQLSANLDRGSPIEGEAPTRRGGMKSRRSRLFSGFLGGYPIISQGPRIRSRDMKNEEGKESEETEVVDALAGAPEASEAPNLALSN</sequence>
<evidence type="ECO:0000313" key="2">
    <source>
        <dbReference type="EMBL" id="MBW0465868.1"/>
    </source>
</evidence>
<organism evidence="2 3">
    <name type="scientific">Austropuccinia psidii MF-1</name>
    <dbReference type="NCBI Taxonomy" id="1389203"/>
    <lineage>
        <taxon>Eukaryota</taxon>
        <taxon>Fungi</taxon>
        <taxon>Dikarya</taxon>
        <taxon>Basidiomycota</taxon>
        <taxon>Pucciniomycotina</taxon>
        <taxon>Pucciniomycetes</taxon>
        <taxon>Pucciniales</taxon>
        <taxon>Sphaerophragmiaceae</taxon>
        <taxon>Austropuccinia</taxon>
    </lineage>
</organism>
<comment type="caution">
    <text evidence="2">The sequence shown here is derived from an EMBL/GenBank/DDBJ whole genome shotgun (WGS) entry which is preliminary data.</text>
</comment>
<dbReference type="Proteomes" id="UP000765509">
    <property type="component" value="Unassembled WGS sequence"/>
</dbReference>
<reference evidence="2" key="1">
    <citation type="submission" date="2021-03" db="EMBL/GenBank/DDBJ databases">
        <title>Draft genome sequence of rust myrtle Austropuccinia psidii MF-1, a brazilian biotype.</title>
        <authorList>
            <person name="Quecine M.C."/>
            <person name="Pachon D.M.R."/>
            <person name="Bonatelli M.L."/>
            <person name="Correr F.H."/>
            <person name="Franceschini L.M."/>
            <person name="Leite T.F."/>
            <person name="Margarido G.R.A."/>
            <person name="Almeida C.A."/>
            <person name="Ferrarezi J.A."/>
            <person name="Labate C.A."/>
        </authorList>
    </citation>
    <scope>NUCLEOTIDE SEQUENCE</scope>
    <source>
        <strain evidence="2">MF-1</strain>
    </source>
</reference>
<protein>
    <submittedName>
        <fullName evidence="2">Uncharacterized protein</fullName>
    </submittedName>
</protein>
<feature type="region of interest" description="Disordered" evidence="1">
    <location>
        <begin position="23"/>
        <end position="61"/>
    </location>
</feature>
<accession>A0A9Q3BIT2</accession>
<dbReference type="AlphaFoldDB" id="A0A9Q3BIT2"/>
<gene>
    <name evidence="2" type="ORF">O181_005583</name>
</gene>
<dbReference type="EMBL" id="AVOT02001146">
    <property type="protein sequence ID" value="MBW0465868.1"/>
    <property type="molecule type" value="Genomic_DNA"/>
</dbReference>
<feature type="region of interest" description="Disordered" evidence="1">
    <location>
        <begin position="78"/>
        <end position="121"/>
    </location>
</feature>
<name>A0A9Q3BIT2_9BASI</name>
<keyword evidence="3" id="KW-1185">Reference proteome</keyword>
<proteinExistence type="predicted"/>
<feature type="compositionally biased region" description="Basic and acidic residues" evidence="1">
    <location>
        <begin position="84"/>
        <end position="93"/>
    </location>
</feature>
<evidence type="ECO:0000313" key="3">
    <source>
        <dbReference type="Proteomes" id="UP000765509"/>
    </source>
</evidence>